<dbReference type="VEuPathDB" id="FungiDB:SCHCODRAFT_02643646"/>
<reference evidence="1 2" key="1">
    <citation type="journal article" date="2010" name="Nat. Biotechnol.">
        <title>Genome sequence of the model mushroom Schizophyllum commune.</title>
        <authorList>
            <person name="Ohm R.A."/>
            <person name="de Jong J.F."/>
            <person name="Lugones L.G."/>
            <person name="Aerts A."/>
            <person name="Kothe E."/>
            <person name="Stajich J.E."/>
            <person name="de Vries R.P."/>
            <person name="Record E."/>
            <person name="Levasseur A."/>
            <person name="Baker S.E."/>
            <person name="Bartholomew K.A."/>
            <person name="Coutinho P.M."/>
            <person name="Erdmann S."/>
            <person name="Fowler T.J."/>
            <person name="Gathman A.C."/>
            <person name="Lombard V."/>
            <person name="Henrissat B."/>
            <person name="Knabe N."/>
            <person name="Kuees U."/>
            <person name="Lilly W.W."/>
            <person name="Lindquist E."/>
            <person name="Lucas S."/>
            <person name="Magnuson J.K."/>
            <person name="Piumi F."/>
            <person name="Raudaskoski M."/>
            <person name="Salamov A."/>
            <person name="Schmutz J."/>
            <person name="Schwarze F.W.M.R."/>
            <person name="vanKuyk P.A."/>
            <person name="Horton J.S."/>
            <person name="Grigoriev I.V."/>
            <person name="Woesten H.A.B."/>
        </authorList>
    </citation>
    <scope>NUCLEOTIDE SEQUENCE [LARGE SCALE GENOMIC DNA]</scope>
    <source>
        <strain evidence="2">H4-8 / FGSC 9210</strain>
    </source>
</reference>
<organism evidence="2">
    <name type="scientific">Schizophyllum commune (strain H4-8 / FGSC 9210)</name>
    <name type="common">Split gill fungus</name>
    <dbReference type="NCBI Taxonomy" id="578458"/>
    <lineage>
        <taxon>Eukaryota</taxon>
        <taxon>Fungi</taxon>
        <taxon>Dikarya</taxon>
        <taxon>Basidiomycota</taxon>
        <taxon>Agaricomycotina</taxon>
        <taxon>Agaricomycetes</taxon>
        <taxon>Agaricomycetidae</taxon>
        <taxon>Agaricales</taxon>
        <taxon>Schizophyllaceae</taxon>
        <taxon>Schizophyllum</taxon>
    </lineage>
</organism>
<dbReference type="InParanoid" id="D8QJQ3"/>
<evidence type="ECO:0000313" key="2">
    <source>
        <dbReference type="Proteomes" id="UP000007431"/>
    </source>
</evidence>
<protein>
    <submittedName>
        <fullName evidence="1">Uncharacterized protein</fullName>
    </submittedName>
</protein>
<dbReference type="Proteomes" id="UP000007431">
    <property type="component" value="Unassembled WGS sequence"/>
</dbReference>
<gene>
    <name evidence="1" type="ORF">SCHCODRAFT_114076</name>
</gene>
<sequence>MALTYPPHSHLVSYYPGHPAAHLASPYLGHPASHLASPYLGHPARWPHHRASDAGAVSHVQSPNRVRLQSTTSHALCIVAYRLSMHVVAHSGTPVPARDEERVALTCRRGRQLPVRGNRRDPVATRQQPRACTRAVPVCARFARARTPSPS</sequence>
<name>D8QJQ3_SCHCM</name>
<proteinExistence type="predicted"/>
<dbReference type="AlphaFoldDB" id="D8QJQ3"/>
<accession>D8QJQ3</accession>
<evidence type="ECO:0000313" key="1">
    <source>
        <dbReference type="EMBL" id="EFI91753.1"/>
    </source>
</evidence>
<keyword evidence="2" id="KW-1185">Reference proteome</keyword>
<dbReference type="GeneID" id="9593446"/>
<dbReference type="RefSeq" id="XP_003026656.1">
    <property type="nucleotide sequence ID" value="XM_003026610.1"/>
</dbReference>
<dbReference type="KEGG" id="scm:SCHCO_02643646"/>
<dbReference type="HOGENOM" id="CLU_1732535_0_0_1"/>
<feature type="non-terminal residue" evidence="1">
    <location>
        <position position="151"/>
    </location>
</feature>
<dbReference type="EMBL" id="GL377315">
    <property type="protein sequence ID" value="EFI91753.1"/>
    <property type="molecule type" value="Genomic_DNA"/>
</dbReference>